<dbReference type="OrthoDB" id="948735at2"/>
<keyword evidence="2" id="KW-1185">Reference proteome</keyword>
<dbReference type="RefSeq" id="WP_132113834.1">
    <property type="nucleotide sequence ID" value="NZ_SMJU01000001.1"/>
</dbReference>
<protein>
    <submittedName>
        <fullName evidence="1">Uncharacterized protein</fullName>
    </submittedName>
</protein>
<proteinExistence type="predicted"/>
<gene>
    <name evidence="1" type="ORF">EZE20_01765</name>
</gene>
<dbReference type="Proteomes" id="UP000295706">
    <property type="component" value="Unassembled WGS sequence"/>
</dbReference>
<organism evidence="1 2">
    <name type="scientific">Arundinibacter roseus</name>
    <dbReference type="NCBI Taxonomy" id="2070510"/>
    <lineage>
        <taxon>Bacteria</taxon>
        <taxon>Pseudomonadati</taxon>
        <taxon>Bacteroidota</taxon>
        <taxon>Cytophagia</taxon>
        <taxon>Cytophagales</taxon>
        <taxon>Spirosomataceae</taxon>
        <taxon>Arundinibacter</taxon>
    </lineage>
</organism>
<sequence>MKLLIPVEPHVFEFLTSPELHGPPPLSVRKDSMIGLLIIMLASKGPTELSKFYEDRLDPREIENPKWLEVVTEFPLREEFVMEDNLLYVGNALSMLFDTNALFFTMGYMRRNGSERGGFFEFYRRFAMQDDPDKQEALRAMSKRFRAKTRNLPTQKASQFSQ</sequence>
<reference evidence="1 2" key="1">
    <citation type="submission" date="2019-02" db="EMBL/GenBank/DDBJ databases">
        <title>Arundinibacter roseus gen. nov., sp. nov., a new member of the family Cytophagaceae.</title>
        <authorList>
            <person name="Szuroczki S."/>
            <person name="Khayer B."/>
            <person name="Sproer C."/>
            <person name="Toumi M."/>
            <person name="Szabo A."/>
            <person name="Felfoldi T."/>
            <person name="Schumann P."/>
            <person name="Toth E."/>
        </authorList>
    </citation>
    <scope>NUCLEOTIDE SEQUENCE [LARGE SCALE GENOMIC DNA]</scope>
    <source>
        <strain evidence="1 2">DMA-k-7a</strain>
    </source>
</reference>
<evidence type="ECO:0000313" key="1">
    <source>
        <dbReference type="EMBL" id="TDB69087.1"/>
    </source>
</evidence>
<evidence type="ECO:0000313" key="2">
    <source>
        <dbReference type="Proteomes" id="UP000295706"/>
    </source>
</evidence>
<accession>A0A4R4KL67</accession>
<dbReference type="AlphaFoldDB" id="A0A4R4KL67"/>
<name>A0A4R4KL67_9BACT</name>
<comment type="caution">
    <text evidence="1">The sequence shown here is derived from an EMBL/GenBank/DDBJ whole genome shotgun (WGS) entry which is preliminary data.</text>
</comment>
<dbReference type="EMBL" id="SMJU01000001">
    <property type="protein sequence ID" value="TDB69087.1"/>
    <property type="molecule type" value="Genomic_DNA"/>
</dbReference>